<evidence type="ECO:0000259" key="14">
    <source>
        <dbReference type="Pfam" id="PF01648"/>
    </source>
</evidence>
<evidence type="ECO:0000313" key="16">
    <source>
        <dbReference type="EMBL" id="PPU96014.1"/>
    </source>
</evidence>
<dbReference type="InterPro" id="IPR008278">
    <property type="entry name" value="4-PPantetheinyl_Trfase_dom"/>
</dbReference>
<organism evidence="16 17">
    <name type="scientific">Xanthomonas hyacinthi</name>
    <dbReference type="NCBI Taxonomy" id="56455"/>
    <lineage>
        <taxon>Bacteria</taxon>
        <taxon>Pseudomonadati</taxon>
        <taxon>Pseudomonadota</taxon>
        <taxon>Gammaproteobacteria</taxon>
        <taxon>Lysobacterales</taxon>
        <taxon>Lysobacteraceae</taxon>
        <taxon>Xanthomonas</taxon>
    </lineage>
</organism>
<dbReference type="PANTHER" id="PTHR38096:SF1">
    <property type="entry name" value="ENTEROBACTIN SYNTHASE COMPONENT D"/>
    <property type="match status" value="1"/>
</dbReference>
<dbReference type="GO" id="GO:0005886">
    <property type="term" value="C:plasma membrane"/>
    <property type="evidence" value="ECO:0007669"/>
    <property type="project" value="TreeGrafter"/>
</dbReference>
<evidence type="ECO:0000313" key="17">
    <source>
        <dbReference type="Proteomes" id="UP000238261"/>
    </source>
</evidence>
<feature type="binding site" evidence="13">
    <location>
        <position position="91"/>
    </location>
    <ligand>
        <name>Mg(2+)</name>
        <dbReference type="ChEBI" id="CHEBI:18420"/>
    </ligand>
</feature>
<keyword evidence="13" id="KW-0460">Magnesium</keyword>
<comment type="subunit">
    <text evidence="4">EntB, EntD, EntE, and EntF form a multienzyme complex called enterobactin synthase.</text>
</comment>
<feature type="binding site" evidence="12">
    <location>
        <position position="90"/>
    </location>
    <ligand>
        <name>CoA</name>
        <dbReference type="ChEBI" id="CHEBI:57287"/>
    </ligand>
</feature>
<comment type="pathway">
    <text evidence="2">Siderophore biosynthesis; enterobactin biosynthesis.</text>
</comment>
<dbReference type="GO" id="GO:0009366">
    <property type="term" value="C:enterobactin synthetase complex"/>
    <property type="evidence" value="ECO:0007669"/>
    <property type="project" value="InterPro"/>
</dbReference>
<dbReference type="UniPathway" id="UPA00017"/>
<keyword evidence="17" id="KW-1185">Reference proteome</keyword>
<evidence type="ECO:0000256" key="2">
    <source>
        <dbReference type="ARBA" id="ARBA00004993"/>
    </source>
</evidence>
<dbReference type="SUPFAM" id="SSF56214">
    <property type="entry name" value="4'-phosphopantetheinyl transferase"/>
    <property type="match status" value="1"/>
</dbReference>
<dbReference type="InterPro" id="IPR037143">
    <property type="entry name" value="4-PPantetheinyl_Trfase_dom_sf"/>
</dbReference>
<evidence type="ECO:0000259" key="15">
    <source>
        <dbReference type="Pfam" id="PF17837"/>
    </source>
</evidence>
<name>A0A2S7ESF5_9XANT</name>
<evidence type="ECO:0000256" key="1">
    <source>
        <dbReference type="ARBA" id="ARBA00003937"/>
    </source>
</evidence>
<feature type="domain" description="4'-phosphopantetheinyl transferase N-terminal" evidence="15">
    <location>
        <begin position="29"/>
        <end position="78"/>
    </location>
</feature>
<keyword evidence="6" id="KW-0808">Transferase</keyword>
<dbReference type="Pfam" id="PF17837">
    <property type="entry name" value="4PPT_N"/>
    <property type="match status" value="1"/>
</dbReference>
<feature type="domain" description="4'-phosphopantetheinyl transferase" evidence="14">
    <location>
        <begin position="86"/>
        <end position="169"/>
    </location>
</feature>
<proteinExistence type="inferred from homology"/>
<feature type="binding site" evidence="13">
    <location>
        <position position="90"/>
    </location>
    <ligand>
        <name>Mg(2+)</name>
        <dbReference type="ChEBI" id="CHEBI:18420"/>
    </ligand>
</feature>
<gene>
    <name evidence="16" type="ORF">XhyaCFBP1156_16480</name>
</gene>
<dbReference type="Proteomes" id="UP000238261">
    <property type="component" value="Unassembled WGS sequence"/>
</dbReference>
<sequence>MQSFRIRTARHRLPVVDSAQCAKAASGILYGRLAARHALLRLGTPDQEIGTGAFREPLWPTGIVGSITHTRSYAAAIALPASNYTGIGIDIEHLIAAKAQHTVESTALVASERTLLKGLTGDLSYETSLTVAFSAKESFFKGTFATVKHYFGFEAVELTALDNASGTLELMIVQPLATNLPIGRRFMLRFGFIDSETLITSFLW</sequence>
<comment type="similarity">
    <text evidence="3">Belongs to the P-Pant transferase superfamily. EntD family.</text>
</comment>
<evidence type="ECO:0000256" key="7">
    <source>
        <dbReference type="ARBA" id="ARBA00023191"/>
    </source>
</evidence>
<feature type="binding site" evidence="12">
    <location>
        <begin position="68"/>
        <end position="69"/>
    </location>
    <ligand>
        <name>CoA</name>
        <dbReference type="ChEBI" id="CHEBI:57287"/>
    </ligand>
</feature>
<dbReference type="GO" id="GO:0008897">
    <property type="term" value="F:holo-[acyl-carrier-protein] synthase activity"/>
    <property type="evidence" value="ECO:0007669"/>
    <property type="project" value="InterPro"/>
</dbReference>
<comment type="cofactor">
    <cofactor evidence="13">
        <name>Mg(2+)</name>
        <dbReference type="ChEBI" id="CHEBI:18420"/>
    </cofactor>
</comment>
<evidence type="ECO:0000256" key="13">
    <source>
        <dbReference type="PIRSR" id="PIRSR603542-2"/>
    </source>
</evidence>
<dbReference type="InterPro" id="IPR041354">
    <property type="entry name" value="4PPT_N"/>
</dbReference>
<feature type="binding site" evidence="12">
    <location>
        <position position="141"/>
    </location>
    <ligand>
        <name>CoA</name>
        <dbReference type="ChEBI" id="CHEBI:57287"/>
    </ligand>
</feature>
<feature type="binding site" evidence="12">
    <location>
        <position position="137"/>
    </location>
    <ligand>
        <name>CoA</name>
        <dbReference type="ChEBI" id="CHEBI:57287"/>
    </ligand>
</feature>
<keyword evidence="7" id="KW-0259">Enterobactin biosynthesis</keyword>
<dbReference type="Pfam" id="PF01648">
    <property type="entry name" value="ACPS"/>
    <property type="match status" value="1"/>
</dbReference>
<comment type="catalytic activity">
    <reaction evidence="10">
        <text>apo-[aryl-carrier protein] + CoA = holo-[aryl-carrier protein] + adenosine 3',5'-bisphosphate + H(+)</text>
        <dbReference type="Rhea" id="RHEA:48404"/>
        <dbReference type="Rhea" id="RHEA-COMP:15903"/>
        <dbReference type="Rhea" id="RHEA-COMP:17557"/>
        <dbReference type="ChEBI" id="CHEBI:15378"/>
        <dbReference type="ChEBI" id="CHEBI:29999"/>
        <dbReference type="ChEBI" id="CHEBI:57287"/>
        <dbReference type="ChEBI" id="CHEBI:58343"/>
        <dbReference type="ChEBI" id="CHEBI:64479"/>
    </reaction>
</comment>
<comment type="function">
    <text evidence="1">Involved in the biosynthesis of the siderophore enterobactin (enterochelin), which is a macrocyclic trimeric lactone of N-(2,3-dihydroxybenzoyl)-serine. The serine trilactone serves as a scaffolding for the three catechol functionalities that provide hexadentate coordination for the tightly ligated iron(2+) atoms. Plays an essential role in the assembly of the enterobactin by catalyzing the transfer of the 4'-phosphopantetheine (Ppant) moiety from coenzyme A to the apo-domains of both EntB (ArCP domain) and EntF (PCP domain) to yield their holo-forms which make them competent for the activation of 2,3-dihydroxybenzoate (DHB) and L-serine, respectively.</text>
</comment>
<reference evidence="17" key="1">
    <citation type="submission" date="2016-08" db="EMBL/GenBank/DDBJ databases">
        <authorList>
            <person name="Merda D."/>
            <person name="Briand M."/>
            <person name="Taghouti G."/>
            <person name="Carrere S."/>
            <person name="Gouzy J."/>
            <person name="Portier P."/>
            <person name="Jacques M.-A."/>
            <person name="Fischer-Le Saux M."/>
        </authorList>
    </citation>
    <scope>NUCLEOTIDE SEQUENCE [LARGE SCALE GENOMIC DNA]</scope>
    <source>
        <strain evidence="17">CFBP1156</strain>
    </source>
</reference>
<evidence type="ECO:0000256" key="12">
    <source>
        <dbReference type="PIRSR" id="PIRSR603542-1"/>
    </source>
</evidence>
<comment type="catalytic activity">
    <reaction evidence="11">
        <text>apo-[peptidyl-carrier protein] + CoA = holo-[peptidyl-carrier protein] + adenosine 3',5'-bisphosphate + H(+)</text>
        <dbReference type="Rhea" id="RHEA:46228"/>
        <dbReference type="Rhea" id="RHEA-COMP:11479"/>
        <dbReference type="Rhea" id="RHEA-COMP:11480"/>
        <dbReference type="ChEBI" id="CHEBI:15378"/>
        <dbReference type="ChEBI" id="CHEBI:29999"/>
        <dbReference type="ChEBI" id="CHEBI:57287"/>
        <dbReference type="ChEBI" id="CHEBI:58343"/>
        <dbReference type="ChEBI" id="CHEBI:64479"/>
    </reaction>
</comment>
<protein>
    <recommendedName>
        <fullName evidence="5">Enterobactin synthase component D</fullName>
    </recommendedName>
    <alternativeName>
        <fullName evidence="8">4'-phosphopantetheinyl transferase EntD</fullName>
    </alternativeName>
    <alternativeName>
        <fullName evidence="9">Enterochelin synthase D</fullName>
    </alternativeName>
</protein>
<dbReference type="PRINTS" id="PR01399">
    <property type="entry name" value="ENTSNTHTASED"/>
</dbReference>
<dbReference type="PANTHER" id="PTHR38096">
    <property type="entry name" value="ENTEROBACTIN SYNTHASE COMPONENT D"/>
    <property type="match status" value="1"/>
</dbReference>
<accession>A0A2S7ESF5</accession>
<dbReference type="InterPro" id="IPR003542">
    <property type="entry name" value="Enbac_synth_compD-like"/>
</dbReference>
<comment type="caution">
    <text evidence="16">The sequence shown here is derived from an EMBL/GenBank/DDBJ whole genome shotgun (WGS) entry which is preliminary data.</text>
</comment>
<evidence type="ECO:0000256" key="9">
    <source>
        <dbReference type="ARBA" id="ARBA00031996"/>
    </source>
</evidence>
<evidence type="ECO:0000256" key="3">
    <source>
        <dbReference type="ARBA" id="ARBA00008342"/>
    </source>
</evidence>
<evidence type="ECO:0000256" key="5">
    <source>
        <dbReference type="ARBA" id="ARBA00019087"/>
    </source>
</evidence>
<dbReference type="EMBL" id="MDEG01000019">
    <property type="protein sequence ID" value="PPU96014.1"/>
    <property type="molecule type" value="Genomic_DNA"/>
</dbReference>
<evidence type="ECO:0000256" key="4">
    <source>
        <dbReference type="ARBA" id="ARBA00011503"/>
    </source>
</evidence>
<keyword evidence="13" id="KW-0479">Metal-binding</keyword>
<dbReference type="AlphaFoldDB" id="A0A2S7ESF5"/>
<feature type="binding site" evidence="12">
    <location>
        <position position="32"/>
    </location>
    <ligand>
        <name>CoA</name>
        <dbReference type="ChEBI" id="CHEBI:57287"/>
    </ligand>
</feature>
<dbReference type="GO" id="GO:0000287">
    <property type="term" value="F:magnesium ion binding"/>
    <property type="evidence" value="ECO:0007669"/>
    <property type="project" value="InterPro"/>
</dbReference>
<evidence type="ECO:0000256" key="6">
    <source>
        <dbReference type="ARBA" id="ARBA00022679"/>
    </source>
</evidence>
<evidence type="ECO:0000256" key="10">
    <source>
        <dbReference type="ARBA" id="ARBA00049176"/>
    </source>
</evidence>
<evidence type="ECO:0000256" key="11">
    <source>
        <dbReference type="ARBA" id="ARBA00049191"/>
    </source>
</evidence>
<dbReference type="GO" id="GO:0009239">
    <property type="term" value="P:enterobactin biosynthetic process"/>
    <property type="evidence" value="ECO:0007669"/>
    <property type="project" value="UniProtKB-UniPathway"/>
</dbReference>
<feature type="binding site" evidence="13">
    <location>
        <position position="92"/>
    </location>
    <ligand>
        <name>Mg(2+)</name>
        <dbReference type="ChEBI" id="CHEBI:18420"/>
    </ligand>
</feature>
<evidence type="ECO:0000256" key="8">
    <source>
        <dbReference type="ARBA" id="ARBA00029894"/>
    </source>
</evidence>